<dbReference type="PANTHER" id="PTHR11265">
    <property type="entry name" value="S-ADENOSYL-METHYLTRANSFERASE MRAW"/>
    <property type="match status" value="1"/>
</dbReference>
<evidence type="ECO:0000256" key="4">
    <source>
        <dbReference type="ARBA" id="ARBA00022679"/>
    </source>
</evidence>
<dbReference type="GO" id="GO:0008168">
    <property type="term" value="F:methyltransferase activity"/>
    <property type="evidence" value="ECO:0007669"/>
    <property type="project" value="UniProtKB-KW"/>
</dbReference>
<dbReference type="InterPro" id="IPR023397">
    <property type="entry name" value="SAM-dep_MeTrfase_MraW_recog"/>
</dbReference>
<dbReference type="InterPro" id="IPR002903">
    <property type="entry name" value="RsmH"/>
</dbReference>
<evidence type="ECO:0000256" key="2">
    <source>
        <dbReference type="ARBA" id="ARBA00022552"/>
    </source>
</evidence>
<dbReference type="InterPro" id="IPR029063">
    <property type="entry name" value="SAM-dependent_MTases_sf"/>
</dbReference>
<feature type="region of interest" description="Disordered" evidence="7">
    <location>
        <begin position="291"/>
        <end position="325"/>
    </location>
</feature>
<evidence type="ECO:0000313" key="9">
    <source>
        <dbReference type="Proteomes" id="UP001595796"/>
    </source>
</evidence>
<evidence type="ECO:0000256" key="1">
    <source>
        <dbReference type="ARBA" id="ARBA00010396"/>
    </source>
</evidence>
<feature type="binding site" evidence="6">
    <location>
        <position position="115"/>
    </location>
    <ligand>
        <name>S-adenosyl-L-methionine</name>
        <dbReference type="ChEBI" id="CHEBI:59789"/>
    </ligand>
</feature>
<proteinExistence type="inferred from homology"/>
<comment type="similarity">
    <text evidence="1 6">Belongs to the methyltransferase superfamily. RsmH family.</text>
</comment>
<dbReference type="NCBIfam" id="TIGR00006">
    <property type="entry name" value="16S rRNA (cytosine(1402)-N(4))-methyltransferase RsmH"/>
    <property type="match status" value="1"/>
</dbReference>
<dbReference type="SUPFAM" id="SSF81799">
    <property type="entry name" value="Putative methyltransferase TM0872, insert domain"/>
    <property type="match status" value="1"/>
</dbReference>
<dbReference type="SUPFAM" id="SSF53335">
    <property type="entry name" value="S-adenosyl-L-methionine-dependent methyltransferases"/>
    <property type="match status" value="1"/>
</dbReference>
<feature type="binding site" evidence="6">
    <location>
        <begin position="42"/>
        <end position="44"/>
    </location>
    <ligand>
        <name>S-adenosyl-L-methionine</name>
        <dbReference type="ChEBI" id="CHEBI:59789"/>
    </ligand>
</feature>
<keyword evidence="3 6" id="KW-0489">Methyltransferase</keyword>
<organism evidence="8 9">
    <name type="scientific">Flaviflagellibacter deserti</name>
    <dbReference type="NCBI Taxonomy" id="2267266"/>
    <lineage>
        <taxon>Bacteria</taxon>
        <taxon>Pseudomonadati</taxon>
        <taxon>Pseudomonadota</taxon>
        <taxon>Alphaproteobacteria</taxon>
        <taxon>Hyphomicrobiales</taxon>
        <taxon>Flaviflagellibacter</taxon>
    </lineage>
</organism>
<dbReference type="EC" id="2.1.1.199" evidence="6"/>
<comment type="subcellular location">
    <subcellularLocation>
        <location evidence="6">Cytoplasm</location>
    </subcellularLocation>
</comment>
<dbReference type="RefSeq" id="WP_114958222.1">
    <property type="nucleotide sequence ID" value="NZ_JBHSJF010000006.1"/>
</dbReference>
<accession>A0ABV9Z3T2</accession>
<name>A0ABV9Z3T2_9HYPH</name>
<feature type="binding site" evidence="6">
    <location>
        <position position="108"/>
    </location>
    <ligand>
        <name>S-adenosyl-L-methionine</name>
        <dbReference type="ChEBI" id="CHEBI:59789"/>
    </ligand>
</feature>
<dbReference type="EMBL" id="JBHSJF010000006">
    <property type="protein sequence ID" value="MFC5069244.1"/>
    <property type="molecule type" value="Genomic_DNA"/>
</dbReference>
<dbReference type="Gene3D" id="1.10.150.170">
    <property type="entry name" value="Putative methyltransferase TM0872, insert domain"/>
    <property type="match status" value="1"/>
</dbReference>
<dbReference type="Proteomes" id="UP001595796">
    <property type="component" value="Unassembled WGS sequence"/>
</dbReference>
<comment type="function">
    <text evidence="6">Specifically methylates the N4 position of cytidine in position 1402 (C1402) of 16S rRNA.</text>
</comment>
<keyword evidence="4 6" id="KW-0808">Transferase</keyword>
<dbReference type="PIRSF" id="PIRSF004486">
    <property type="entry name" value="MraW"/>
    <property type="match status" value="1"/>
</dbReference>
<keyword evidence="2 6" id="KW-0698">rRNA processing</keyword>
<evidence type="ECO:0000256" key="3">
    <source>
        <dbReference type="ARBA" id="ARBA00022603"/>
    </source>
</evidence>
<evidence type="ECO:0000256" key="5">
    <source>
        <dbReference type="ARBA" id="ARBA00022691"/>
    </source>
</evidence>
<sequence length="342" mass="36465">MTALHVEGGAPVRHISVLRDEAVDALAPVDGALYIDGTFGAGGYSRALLEMADCRIVGIDRDREAIAGGASLVEASQGRLMLVNGRFGDLKEITANLGVERVDGIVLDVGVSSMQIDDAHRGFSFRFDGPLDMRMGGEGPSAADLVNDLSEKDLAALIRTLGEERRANAIAKAIVSERNNSRIETTLHLAKICETVLGRAFDQINPATRTFQALRIAVNDELGELLRALFAAEEVLAPGGRLAVVSFHSLEDRIVKTFLAERSRTTPNVSRHAPATFAAAPTFIPVVRSATPGDDEIARNPRSRSARLRAAERTDAPARGPSDSLAYGVPHLPALTTIMGGQ</sequence>
<feature type="binding site" evidence="6">
    <location>
        <position position="87"/>
    </location>
    <ligand>
        <name>S-adenosyl-L-methionine</name>
        <dbReference type="ChEBI" id="CHEBI:59789"/>
    </ligand>
</feature>
<dbReference type="Gene3D" id="3.40.50.150">
    <property type="entry name" value="Vaccinia Virus protein VP39"/>
    <property type="match status" value="1"/>
</dbReference>
<feature type="binding site" evidence="6">
    <location>
        <position position="60"/>
    </location>
    <ligand>
        <name>S-adenosyl-L-methionine</name>
        <dbReference type="ChEBI" id="CHEBI:59789"/>
    </ligand>
</feature>
<keyword evidence="5 6" id="KW-0949">S-adenosyl-L-methionine</keyword>
<comment type="catalytic activity">
    <reaction evidence="6">
        <text>cytidine(1402) in 16S rRNA + S-adenosyl-L-methionine = N(4)-methylcytidine(1402) in 16S rRNA + S-adenosyl-L-homocysteine + H(+)</text>
        <dbReference type="Rhea" id="RHEA:42928"/>
        <dbReference type="Rhea" id="RHEA-COMP:10286"/>
        <dbReference type="Rhea" id="RHEA-COMP:10287"/>
        <dbReference type="ChEBI" id="CHEBI:15378"/>
        <dbReference type="ChEBI" id="CHEBI:57856"/>
        <dbReference type="ChEBI" id="CHEBI:59789"/>
        <dbReference type="ChEBI" id="CHEBI:74506"/>
        <dbReference type="ChEBI" id="CHEBI:82748"/>
        <dbReference type="EC" id="2.1.1.199"/>
    </reaction>
</comment>
<evidence type="ECO:0000313" key="8">
    <source>
        <dbReference type="EMBL" id="MFC5069244.1"/>
    </source>
</evidence>
<evidence type="ECO:0000256" key="6">
    <source>
        <dbReference type="HAMAP-Rule" id="MF_01007"/>
    </source>
</evidence>
<dbReference type="PANTHER" id="PTHR11265:SF0">
    <property type="entry name" value="12S RRNA N4-METHYLCYTIDINE METHYLTRANSFERASE"/>
    <property type="match status" value="1"/>
</dbReference>
<keyword evidence="9" id="KW-1185">Reference proteome</keyword>
<keyword evidence="6" id="KW-0963">Cytoplasm</keyword>
<gene>
    <name evidence="6 8" type="primary">rsmH</name>
    <name evidence="8" type="ORF">ACFPFW_14600</name>
</gene>
<reference evidence="9" key="1">
    <citation type="journal article" date="2019" name="Int. J. Syst. Evol. Microbiol.">
        <title>The Global Catalogue of Microorganisms (GCM) 10K type strain sequencing project: providing services to taxonomists for standard genome sequencing and annotation.</title>
        <authorList>
            <consortium name="The Broad Institute Genomics Platform"/>
            <consortium name="The Broad Institute Genome Sequencing Center for Infectious Disease"/>
            <person name="Wu L."/>
            <person name="Ma J."/>
        </authorList>
    </citation>
    <scope>NUCLEOTIDE SEQUENCE [LARGE SCALE GENOMIC DNA]</scope>
    <source>
        <strain evidence="9">CGMCC 1.16444</strain>
    </source>
</reference>
<protein>
    <recommendedName>
        <fullName evidence="6">Ribosomal RNA small subunit methyltransferase H</fullName>
        <ecNumber evidence="6">2.1.1.199</ecNumber>
    </recommendedName>
    <alternativeName>
        <fullName evidence="6">16S rRNA m(4)C1402 methyltransferase</fullName>
    </alternativeName>
    <alternativeName>
        <fullName evidence="6">rRNA (cytosine-N(4)-)-methyltransferase RsmH</fullName>
    </alternativeName>
</protein>
<comment type="caution">
    <text evidence="8">The sequence shown here is derived from an EMBL/GenBank/DDBJ whole genome shotgun (WGS) entry which is preliminary data.</text>
</comment>
<evidence type="ECO:0000256" key="7">
    <source>
        <dbReference type="SAM" id="MobiDB-lite"/>
    </source>
</evidence>
<dbReference type="GO" id="GO:0032259">
    <property type="term" value="P:methylation"/>
    <property type="evidence" value="ECO:0007669"/>
    <property type="project" value="UniProtKB-KW"/>
</dbReference>
<dbReference type="HAMAP" id="MF_01007">
    <property type="entry name" value="16SrRNA_methyltr_H"/>
    <property type="match status" value="1"/>
</dbReference>
<dbReference type="Pfam" id="PF01795">
    <property type="entry name" value="Methyltransf_5"/>
    <property type="match status" value="1"/>
</dbReference>